<dbReference type="InterPro" id="IPR027417">
    <property type="entry name" value="P-loop_NTPase"/>
</dbReference>
<evidence type="ECO:0000313" key="2">
    <source>
        <dbReference type="EMBL" id="CAK9015497.1"/>
    </source>
</evidence>
<comment type="caution">
    <text evidence="2">The sequence shown here is derived from an EMBL/GenBank/DDBJ whole genome shotgun (WGS) entry which is preliminary data.</text>
</comment>
<dbReference type="InterPro" id="IPR023192">
    <property type="entry name" value="TGS-like_dom_sf"/>
</dbReference>
<dbReference type="PRINTS" id="PR00326">
    <property type="entry name" value="GTP1OBG"/>
</dbReference>
<dbReference type="EMBL" id="CAXAMM010007820">
    <property type="protein sequence ID" value="CAK9015497.1"/>
    <property type="molecule type" value="Genomic_DNA"/>
</dbReference>
<gene>
    <name evidence="2" type="ORF">SCF082_LOCUS12789</name>
</gene>
<dbReference type="Pfam" id="PF06071">
    <property type="entry name" value="YchF-GTPase_C"/>
    <property type="match status" value="1"/>
</dbReference>
<dbReference type="InterPro" id="IPR013029">
    <property type="entry name" value="YchF_C"/>
</dbReference>
<dbReference type="Gene3D" id="3.40.50.300">
    <property type="entry name" value="P-loop containing nucleotide triphosphate hydrolases"/>
    <property type="match status" value="1"/>
</dbReference>
<protein>
    <submittedName>
        <fullName evidence="2">Ribosome-binding ATPase YchF</fullName>
    </submittedName>
</protein>
<dbReference type="Gene3D" id="3.10.20.30">
    <property type="match status" value="1"/>
</dbReference>
<sequence>MRIGIVGYQGSGKSTVFQLLTSVAPDISKAHTGQVGVAVVPDERFDQLVELYKPKKRTPAKIELFDTPGLSRTEPELNPQRLGVIRESAALVHVVGAFQPGCDPAADARAFVDDLVLADLQIVSNRIERLKKDVTKPLPNREELQAELDGLLPIEQMLSDGKTLRGLEFTEVQEKATRSFSLLSRKKHLVLLNTVDSQVDESTVNEIEGMGIPVVAGPLGLELEVQELSEEDRELFAEEMGLGEPSRDRVLAKIFELTDQINFYTCDEKEVHAWLLKRGSNAVEAAGTIHSDLARGFIRAEVMAVEDLLRLGSEREVKAAGLHRTEGKDYIVQDGDEIVIRFNV</sequence>
<dbReference type="PROSITE" id="PS51880">
    <property type="entry name" value="TGS"/>
    <property type="match status" value="1"/>
</dbReference>
<organism evidence="2 3">
    <name type="scientific">Durusdinium trenchii</name>
    <dbReference type="NCBI Taxonomy" id="1381693"/>
    <lineage>
        <taxon>Eukaryota</taxon>
        <taxon>Sar</taxon>
        <taxon>Alveolata</taxon>
        <taxon>Dinophyceae</taxon>
        <taxon>Suessiales</taxon>
        <taxon>Symbiodiniaceae</taxon>
        <taxon>Durusdinium</taxon>
    </lineage>
</organism>
<evidence type="ECO:0000259" key="1">
    <source>
        <dbReference type="PROSITE" id="PS51880"/>
    </source>
</evidence>
<dbReference type="Proteomes" id="UP001642464">
    <property type="component" value="Unassembled WGS sequence"/>
</dbReference>
<evidence type="ECO:0000313" key="3">
    <source>
        <dbReference type="Proteomes" id="UP001642464"/>
    </source>
</evidence>
<dbReference type="PANTHER" id="PTHR23305">
    <property type="entry name" value="OBG GTPASE FAMILY"/>
    <property type="match status" value="1"/>
</dbReference>
<dbReference type="InterPro" id="IPR006073">
    <property type="entry name" value="GTP-bd"/>
</dbReference>
<accession>A0ABP0JM58</accession>
<dbReference type="InterPro" id="IPR004095">
    <property type="entry name" value="TGS"/>
</dbReference>
<dbReference type="InterPro" id="IPR012675">
    <property type="entry name" value="Beta-grasp_dom_sf"/>
</dbReference>
<proteinExistence type="predicted"/>
<dbReference type="Gene3D" id="1.10.150.300">
    <property type="entry name" value="TGS-like domain"/>
    <property type="match status" value="1"/>
</dbReference>
<name>A0ABP0JM58_9DINO</name>
<dbReference type="SUPFAM" id="SSF52540">
    <property type="entry name" value="P-loop containing nucleoside triphosphate hydrolases"/>
    <property type="match status" value="1"/>
</dbReference>
<dbReference type="Pfam" id="PF01926">
    <property type="entry name" value="MMR_HSR1"/>
    <property type="match status" value="1"/>
</dbReference>
<dbReference type="SUPFAM" id="SSF81271">
    <property type="entry name" value="TGS-like"/>
    <property type="match status" value="1"/>
</dbReference>
<feature type="domain" description="TGS" evidence="1">
    <location>
        <begin position="259"/>
        <end position="342"/>
    </location>
</feature>
<dbReference type="InterPro" id="IPR012676">
    <property type="entry name" value="TGS-like"/>
</dbReference>
<dbReference type="PANTHER" id="PTHR23305:SF18">
    <property type="entry name" value="OBG-TYPE G DOMAIN-CONTAINING PROTEIN"/>
    <property type="match status" value="1"/>
</dbReference>
<reference evidence="2 3" key="1">
    <citation type="submission" date="2024-02" db="EMBL/GenBank/DDBJ databases">
        <authorList>
            <person name="Chen Y."/>
            <person name="Shah S."/>
            <person name="Dougan E. K."/>
            <person name="Thang M."/>
            <person name="Chan C."/>
        </authorList>
    </citation>
    <scope>NUCLEOTIDE SEQUENCE [LARGE SCALE GENOMIC DNA]</scope>
</reference>
<keyword evidence="3" id="KW-1185">Reference proteome</keyword>